<sequence>MNNQRKNHEFWVHKVKEIKDSGLSVAAWVKQNEGYTVHQVRYWLRKIQKQSETSPSSSDWLSVHVDHTRHHSSQIILHLPNGSRLEIPAGLPPKELQHLFQAVNAL</sequence>
<gene>
    <name evidence="1" type="ordered locus">Bsel_0842</name>
    <name evidence="2" type="ordered locus">Bsel_2710</name>
</gene>
<dbReference type="NCBIfam" id="NF047593">
    <property type="entry name" value="IS66_ISAeme5_TnpA"/>
    <property type="match status" value="1"/>
</dbReference>
<name>D6XYD9_BACIE</name>
<evidence type="ECO:0000313" key="1">
    <source>
        <dbReference type="EMBL" id="ADH98368.1"/>
    </source>
</evidence>
<dbReference type="KEGG" id="bse:Bsel_2710"/>
<dbReference type="RefSeq" id="WP_013171793.1">
    <property type="nucleotide sequence ID" value="NC_014219.1"/>
</dbReference>
<keyword evidence="3" id="KW-1185">Reference proteome</keyword>
<dbReference type="eggNOG" id="COG2963">
    <property type="taxonomic scope" value="Bacteria"/>
</dbReference>
<dbReference type="HOGENOM" id="CLU_151804_3_1_9"/>
<organism evidence="2 3">
    <name type="scientific">Bacillus selenitireducens (strain ATCC 700615 / DSM 15326 / MLS10)</name>
    <dbReference type="NCBI Taxonomy" id="439292"/>
    <lineage>
        <taxon>Bacteria</taxon>
        <taxon>Bacillati</taxon>
        <taxon>Bacillota</taxon>
        <taxon>Bacilli</taxon>
        <taxon>Bacillales</taxon>
        <taxon>Bacillaceae</taxon>
        <taxon>Salisediminibacterium</taxon>
    </lineage>
</organism>
<dbReference type="AlphaFoldDB" id="D6XYD9"/>
<dbReference type="EMBL" id="CP001791">
    <property type="protein sequence ID" value="ADH98368.1"/>
    <property type="molecule type" value="Genomic_DNA"/>
</dbReference>
<dbReference type="Proteomes" id="UP000000271">
    <property type="component" value="Chromosome"/>
</dbReference>
<evidence type="ECO:0000313" key="2">
    <source>
        <dbReference type="EMBL" id="ADI00208.1"/>
    </source>
</evidence>
<proteinExistence type="predicted"/>
<evidence type="ECO:0000313" key="3">
    <source>
        <dbReference type="Proteomes" id="UP000000271"/>
    </source>
</evidence>
<dbReference type="STRING" id="439292.Bsel_0842"/>
<protein>
    <recommendedName>
        <fullName evidence="4">Transposase</fullName>
    </recommendedName>
</protein>
<dbReference type="EMBL" id="CP001791">
    <property type="protein sequence ID" value="ADI00208.1"/>
    <property type="molecule type" value="Genomic_DNA"/>
</dbReference>
<evidence type="ECO:0008006" key="4">
    <source>
        <dbReference type="Google" id="ProtNLM"/>
    </source>
</evidence>
<accession>D6XYD9</accession>
<dbReference type="KEGG" id="bse:Bsel_0842"/>
<reference evidence="2 3" key="1">
    <citation type="submission" date="2009-10" db="EMBL/GenBank/DDBJ databases">
        <title>Complete sequence of Bacillus selenitireducens MLS10.</title>
        <authorList>
            <consortium name="US DOE Joint Genome Institute"/>
            <person name="Lucas S."/>
            <person name="Copeland A."/>
            <person name="Lapidus A."/>
            <person name="Glavina del Rio T."/>
            <person name="Dalin E."/>
            <person name="Tice H."/>
            <person name="Bruce D."/>
            <person name="Goodwin L."/>
            <person name="Pitluck S."/>
            <person name="Sims D."/>
            <person name="Brettin T."/>
            <person name="Detter J.C."/>
            <person name="Han C."/>
            <person name="Larimer F."/>
            <person name="Land M."/>
            <person name="Hauser L."/>
            <person name="Kyrpides N."/>
            <person name="Ovchinnikova G."/>
            <person name="Stolz J."/>
        </authorList>
    </citation>
    <scope>NUCLEOTIDE SEQUENCE [LARGE SCALE GENOMIC DNA]</scope>
    <source>
        <strain evidence="3">ATCC 700615 / DSM 15326 / MLS10</strain>
        <strain evidence="2">MLS10</strain>
    </source>
</reference>